<keyword evidence="2" id="KW-1185">Reference proteome</keyword>
<organism evidence="1 2">
    <name type="scientific">Ureibacillus sinduriensis BLB-1 = JCM 15800</name>
    <dbReference type="NCBI Taxonomy" id="1384057"/>
    <lineage>
        <taxon>Bacteria</taxon>
        <taxon>Bacillati</taxon>
        <taxon>Bacillota</taxon>
        <taxon>Bacilli</taxon>
        <taxon>Bacillales</taxon>
        <taxon>Caryophanaceae</taxon>
        <taxon>Ureibacillus</taxon>
    </lineage>
</organism>
<dbReference type="Pfam" id="PF10094">
    <property type="entry name" value="DUF2332"/>
    <property type="match status" value="1"/>
</dbReference>
<sequence>MYSMERLAKIFIRFSEVEAQKSIPLYAYWSKKISEDRELLTLIQFIPDSQPKPNMFFASVQYLALKQNHPLKTYYSIFDQSENYLEESFKCLKEFVRLNEEALINCFLTKLVQTNELNRSSYLYPIMSEIAYKTGKPLTLIEIGTSAGLLLNLDNYQYEIKETNQVLQFGNFKSDVVVHAENNGEPLTAIRPFQVSERVGVDLNIVDLNEEEDYEWMQALIWPEQKSRKELLRKVRTLNKNIPKKLYAGDFLQVIPSFLQNIDNGTQTVIFHTHVANQFDESLKIKLLTMIHNISEQHPIYHVYNNMYDRHLHIDYITQSSTEKIKIINEVDGHGKYFSWIQ</sequence>
<gene>
    <name evidence="1" type="ORF">CD33_04655</name>
</gene>
<dbReference type="eggNOG" id="COG4427">
    <property type="taxonomic scope" value="Bacteria"/>
</dbReference>
<name>A0A0A3I0D2_9BACL</name>
<evidence type="ECO:0000313" key="2">
    <source>
        <dbReference type="Proteomes" id="UP000030408"/>
    </source>
</evidence>
<dbReference type="Proteomes" id="UP000030408">
    <property type="component" value="Unassembled WGS sequence"/>
</dbReference>
<protein>
    <recommendedName>
        <fullName evidence="3">DUF2332 domain-containing protein</fullName>
    </recommendedName>
</protein>
<comment type="caution">
    <text evidence="1">The sequence shown here is derived from an EMBL/GenBank/DDBJ whole genome shotgun (WGS) entry which is preliminary data.</text>
</comment>
<accession>A0A0A3I0D2</accession>
<proteinExistence type="predicted"/>
<evidence type="ECO:0008006" key="3">
    <source>
        <dbReference type="Google" id="ProtNLM"/>
    </source>
</evidence>
<evidence type="ECO:0000313" key="1">
    <source>
        <dbReference type="EMBL" id="KGR76970.1"/>
    </source>
</evidence>
<dbReference type="EMBL" id="JPVO01000042">
    <property type="protein sequence ID" value="KGR76970.1"/>
    <property type="molecule type" value="Genomic_DNA"/>
</dbReference>
<dbReference type="AlphaFoldDB" id="A0A0A3I0D2"/>
<reference evidence="1 2" key="1">
    <citation type="submission" date="2014-02" db="EMBL/GenBank/DDBJ databases">
        <title>Draft genome sequence of Lysinibacillus sinduriensis JCM 15800.</title>
        <authorList>
            <person name="Zhang F."/>
            <person name="Wang G."/>
            <person name="Zhang L."/>
        </authorList>
    </citation>
    <scope>NUCLEOTIDE SEQUENCE [LARGE SCALE GENOMIC DNA]</scope>
    <source>
        <strain evidence="1 2">JCM 15800</strain>
    </source>
</reference>
<dbReference type="STRING" id="1384057.CD33_04655"/>
<dbReference type="PIRSF" id="PIRSF012608">
    <property type="entry name" value="UCP012608"/>
    <property type="match status" value="1"/>
</dbReference>
<dbReference type="InterPro" id="IPR011200">
    <property type="entry name" value="UCP012608"/>
</dbReference>